<organism evidence="4 5">
    <name type="scientific">Actinacidiphila acididurans</name>
    <dbReference type="NCBI Taxonomy" id="2784346"/>
    <lineage>
        <taxon>Bacteria</taxon>
        <taxon>Bacillati</taxon>
        <taxon>Actinomycetota</taxon>
        <taxon>Actinomycetes</taxon>
        <taxon>Kitasatosporales</taxon>
        <taxon>Streptomycetaceae</taxon>
        <taxon>Actinacidiphila</taxon>
    </lineage>
</organism>
<dbReference type="PANTHER" id="PTHR44154:SF1">
    <property type="entry name" value="QUINONE OXIDOREDUCTASE"/>
    <property type="match status" value="1"/>
</dbReference>
<dbReference type="InterPro" id="IPR051603">
    <property type="entry name" value="Zinc-ADH_QOR/CCCR"/>
</dbReference>
<dbReference type="SUPFAM" id="SSF50129">
    <property type="entry name" value="GroES-like"/>
    <property type="match status" value="1"/>
</dbReference>
<keyword evidence="1" id="KW-0521">NADP</keyword>
<feature type="domain" description="Enoyl reductase (ER)" evidence="3">
    <location>
        <begin position="10"/>
        <end position="331"/>
    </location>
</feature>
<comment type="caution">
    <text evidence="4">The sequence shown here is derived from an EMBL/GenBank/DDBJ whole genome shotgun (WGS) entry which is preliminary data.</text>
</comment>
<evidence type="ECO:0000313" key="4">
    <source>
        <dbReference type="EMBL" id="MBM9505387.1"/>
    </source>
</evidence>
<dbReference type="InterPro" id="IPR011032">
    <property type="entry name" value="GroES-like_sf"/>
</dbReference>
<sequence>MKAITYSTHGGPEVLTLTERPLPKPGPGEVRVRTRFSGINPTDVKTRARTTPEGDQVPNQDGSGIVDAVGDGVPAERVGERVWMWEAAWQRPDGTAQEYLTLPARQAVPLPDSASLELGACLGIPFLTAHRALTLGEGGPRRLGPGALAGRTVLVAGGAGAVGNAAIQLARWAGATVITTVSSAEKEALARAAGAQHIVNYKSQDAAAEIRRVAPDGVELVVEVAPGHNTQLDVDVVAHGATVVIYARDVEAVTIPAWPSMVANLRWLPILVYTMPDAAKDDAVAALTEALAAGAIRAGEPAGLPLHLFPLEATGDAHAAVEGGAVGKVLVEVAPQW</sequence>
<protein>
    <submittedName>
        <fullName evidence="4">NADPH:quinone reductase</fullName>
    </submittedName>
</protein>
<gene>
    <name evidence="4" type="ORF">ITX44_12680</name>
</gene>
<dbReference type="CDD" id="cd08253">
    <property type="entry name" value="zeta_crystallin"/>
    <property type="match status" value="1"/>
</dbReference>
<dbReference type="InterPro" id="IPR013149">
    <property type="entry name" value="ADH-like_C"/>
</dbReference>
<proteinExistence type="predicted"/>
<dbReference type="EMBL" id="JADKYB010000006">
    <property type="protein sequence ID" value="MBM9505387.1"/>
    <property type="molecule type" value="Genomic_DNA"/>
</dbReference>
<dbReference type="SUPFAM" id="SSF51735">
    <property type="entry name" value="NAD(P)-binding Rossmann-fold domains"/>
    <property type="match status" value="1"/>
</dbReference>
<dbReference type="PANTHER" id="PTHR44154">
    <property type="entry name" value="QUINONE OXIDOREDUCTASE"/>
    <property type="match status" value="1"/>
</dbReference>
<dbReference type="InterPro" id="IPR036291">
    <property type="entry name" value="NAD(P)-bd_dom_sf"/>
</dbReference>
<feature type="region of interest" description="Disordered" evidence="2">
    <location>
        <begin position="42"/>
        <end position="64"/>
    </location>
</feature>
<dbReference type="InterPro" id="IPR020843">
    <property type="entry name" value="ER"/>
</dbReference>
<evidence type="ECO:0000256" key="1">
    <source>
        <dbReference type="ARBA" id="ARBA00022857"/>
    </source>
</evidence>
<reference evidence="4 5" key="1">
    <citation type="submission" date="2021-01" db="EMBL/GenBank/DDBJ databases">
        <title>Streptomyces acididurans sp. nov., isolated from a peat swamp forest soil.</title>
        <authorList>
            <person name="Chantavorakit T."/>
            <person name="Duangmal K."/>
        </authorList>
    </citation>
    <scope>NUCLEOTIDE SEQUENCE [LARGE SCALE GENOMIC DNA]</scope>
    <source>
        <strain evidence="4 5">KK5PA1</strain>
    </source>
</reference>
<dbReference type="Gene3D" id="3.90.180.10">
    <property type="entry name" value="Medium-chain alcohol dehydrogenases, catalytic domain"/>
    <property type="match status" value="1"/>
</dbReference>
<dbReference type="SMART" id="SM00829">
    <property type="entry name" value="PKS_ER"/>
    <property type="match status" value="1"/>
</dbReference>
<dbReference type="Pfam" id="PF00107">
    <property type="entry name" value="ADH_zinc_N"/>
    <property type="match status" value="1"/>
</dbReference>
<evidence type="ECO:0000259" key="3">
    <source>
        <dbReference type="SMART" id="SM00829"/>
    </source>
</evidence>
<accession>A0ABS2TRE5</accession>
<dbReference type="Proteomes" id="UP000749040">
    <property type="component" value="Unassembled WGS sequence"/>
</dbReference>
<evidence type="ECO:0000313" key="5">
    <source>
        <dbReference type="Proteomes" id="UP000749040"/>
    </source>
</evidence>
<name>A0ABS2TRE5_9ACTN</name>
<evidence type="ECO:0000256" key="2">
    <source>
        <dbReference type="SAM" id="MobiDB-lite"/>
    </source>
</evidence>
<dbReference type="Gene3D" id="3.40.50.720">
    <property type="entry name" value="NAD(P)-binding Rossmann-like Domain"/>
    <property type="match status" value="1"/>
</dbReference>
<dbReference type="Pfam" id="PF08240">
    <property type="entry name" value="ADH_N"/>
    <property type="match status" value="1"/>
</dbReference>
<keyword evidence="5" id="KW-1185">Reference proteome</keyword>
<dbReference type="RefSeq" id="WP_205357265.1">
    <property type="nucleotide sequence ID" value="NZ_JADKYB010000006.1"/>
</dbReference>
<dbReference type="InterPro" id="IPR013154">
    <property type="entry name" value="ADH-like_N"/>
</dbReference>